<protein>
    <submittedName>
        <fullName evidence="1">Uncharacterized protein</fullName>
    </submittedName>
</protein>
<evidence type="ECO:0000313" key="1">
    <source>
        <dbReference type="EMBL" id="KAA9023570.1"/>
    </source>
</evidence>
<proteinExistence type="predicted"/>
<name>A0A5J5HPG3_9BACI</name>
<reference evidence="1 2" key="1">
    <citation type="submission" date="2019-09" db="EMBL/GenBank/DDBJ databases">
        <title>Whole genome sequences of isolates from the Mars Exploration Rovers.</title>
        <authorList>
            <person name="Seuylemezian A."/>
            <person name="Vaishampayan P."/>
        </authorList>
    </citation>
    <scope>NUCLEOTIDE SEQUENCE [LARGE SCALE GENOMIC DNA]</scope>
    <source>
        <strain evidence="1 2">MER_TA_151</strain>
    </source>
</reference>
<accession>A0A5J5HPG3</accession>
<keyword evidence="2" id="KW-1185">Reference proteome</keyword>
<dbReference type="Proteomes" id="UP000326671">
    <property type="component" value="Unassembled WGS sequence"/>
</dbReference>
<gene>
    <name evidence="1" type="ORF">F4V44_12955</name>
</gene>
<dbReference type="AlphaFoldDB" id="A0A5J5HPG3"/>
<dbReference type="RefSeq" id="WP_150440447.1">
    <property type="nucleotide sequence ID" value="NZ_VYKL01000019.1"/>
</dbReference>
<sequence length="93" mass="10882">MGKLMTVSKAREEIIRLQHFVNLVESYDADTLEKMVIKEYAYTNSITKVTNKLNVEKKYVTAVIMQKGTDDLHKLIQHSGYMLKTKSQRNRFK</sequence>
<evidence type="ECO:0000313" key="2">
    <source>
        <dbReference type="Proteomes" id="UP000326671"/>
    </source>
</evidence>
<dbReference type="OrthoDB" id="2428825at2"/>
<comment type="caution">
    <text evidence="1">The sequence shown here is derived from an EMBL/GenBank/DDBJ whole genome shotgun (WGS) entry which is preliminary data.</text>
</comment>
<organism evidence="1 2">
    <name type="scientific">Niallia endozanthoxylica</name>
    <dbReference type="NCBI Taxonomy" id="2036016"/>
    <lineage>
        <taxon>Bacteria</taxon>
        <taxon>Bacillati</taxon>
        <taxon>Bacillota</taxon>
        <taxon>Bacilli</taxon>
        <taxon>Bacillales</taxon>
        <taxon>Bacillaceae</taxon>
        <taxon>Niallia</taxon>
    </lineage>
</organism>
<dbReference type="EMBL" id="VYKL01000019">
    <property type="protein sequence ID" value="KAA9023570.1"/>
    <property type="molecule type" value="Genomic_DNA"/>
</dbReference>